<evidence type="ECO:0000259" key="2">
    <source>
        <dbReference type="Pfam" id="PF25482"/>
    </source>
</evidence>
<proteinExistence type="predicted"/>
<feature type="compositionally biased region" description="Polar residues" evidence="1">
    <location>
        <begin position="288"/>
        <end position="313"/>
    </location>
</feature>
<dbReference type="OrthoDB" id="7875889at2759"/>
<dbReference type="Pfam" id="PF25482">
    <property type="entry name" value="DUF7905"/>
    <property type="match status" value="1"/>
</dbReference>
<dbReference type="InterPro" id="IPR057227">
    <property type="entry name" value="DUF7905"/>
</dbReference>
<protein>
    <recommendedName>
        <fullName evidence="2">DUF7905 domain-containing protein</fullName>
    </recommendedName>
</protein>
<reference evidence="3 4" key="1">
    <citation type="submission" date="2018-08" db="EMBL/GenBank/DDBJ databases">
        <title>Genome and evolution of the arbuscular mycorrhizal fungus Diversispora epigaea (formerly Glomus versiforme) and its bacterial endosymbionts.</title>
        <authorList>
            <person name="Sun X."/>
            <person name="Fei Z."/>
            <person name="Harrison M."/>
        </authorList>
    </citation>
    <scope>NUCLEOTIDE SEQUENCE [LARGE SCALE GENOMIC DNA]</scope>
    <source>
        <strain evidence="3 4">IT104</strain>
    </source>
</reference>
<feature type="compositionally biased region" description="Low complexity" evidence="1">
    <location>
        <begin position="337"/>
        <end position="388"/>
    </location>
</feature>
<comment type="caution">
    <text evidence="3">The sequence shown here is derived from an EMBL/GenBank/DDBJ whole genome shotgun (WGS) entry which is preliminary data.</text>
</comment>
<organism evidence="3 4">
    <name type="scientific">Diversispora epigaea</name>
    <dbReference type="NCBI Taxonomy" id="1348612"/>
    <lineage>
        <taxon>Eukaryota</taxon>
        <taxon>Fungi</taxon>
        <taxon>Fungi incertae sedis</taxon>
        <taxon>Mucoromycota</taxon>
        <taxon>Glomeromycotina</taxon>
        <taxon>Glomeromycetes</taxon>
        <taxon>Diversisporales</taxon>
        <taxon>Diversisporaceae</taxon>
        <taxon>Diversispora</taxon>
    </lineage>
</organism>
<feature type="region of interest" description="Disordered" evidence="1">
    <location>
        <begin position="288"/>
        <end position="426"/>
    </location>
</feature>
<accession>A0A397JIR5</accession>
<gene>
    <name evidence="3" type="ORF">Glove_34g88</name>
</gene>
<keyword evidence="4" id="KW-1185">Reference proteome</keyword>
<feature type="domain" description="DUF7905" evidence="2">
    <location>
        <begin position="477"/>
        <end position="754"/>
    </location>
</feature>
<dbReference type="Proteomes" id="UP000266861">
    <property type="component" value="Unassembled WGS sequence"/>
</dbReference>
<dbReference type="EMBL" id="PQFF01000032">
    <property type="protein sequence ID" value="RHZ87457.1"/>
    <property type="molecule type" value="Genomic_DNA"/>
</dbReference>
<dbReference type="AlphaFoldDB" id="A0A397JIR5"/>
<evidence type="ECO:0000313" key="4">
    <source>
        <dbReference type="Proteomes" id="UP000266861"/>
    </source>
</evidence>
<name>A0A397JIR5_9GLOM</name>
<feature type="compositionally biased region" description="Low complexity" evidence="1">
    <location>
        <begin position="409"/>
        <end position="425"/>
    </location>
</feature>
<sequence>MMDDDSELREFVHIVYTIWEWDENHIIELKNSWREIEEKYIDYNVEISFLPEKQAFEIKTNSEEVMKDLHQEFSIILHSLSTEAKTVLTIPKRKLKRSAEKSAEPVVGIPPPPLEPDLPIFNEDDDKYEFEEKYFFSKSIKSVNDVLGSDRREFNQNYNFWKEICSECNVGGDIIQKEKAIIITGGNKKDIEEAKKRLVTLERIHLKPRLRRIELLLVHYPYQDILFKLCFIKLSTHFYFSKIFKDLNIRDHYIIIPATQDSVTKKWATQNVSKNIILDSSKLINNNRNSDIPGQRQINQMPESSSIKQNEFNPHNWPAVEQPTAQIPWSTDDSPDLLDSTSFPSIRSASATNTNQNNSQSYSVNSLNSNVPATSLSEPSEEQSSSRPLSDDQNKMRNSLATQRKKRAQYGQTSQTSQNTGTYSGLFGNEYTEKARFAEPFEDESVDDRPQMNPSVHTVVLEKSPNNTDRNAQTPGKRLRDYNFRKMQDALKPGIEYVRAHKGEIRLSASLGKVSFSKINPMIPKKLWEYTDLKDVIVGQYEASPSFKHFATNLPGFSEKLIAVLGKKPSQTNPYFEICANARNSPHGEYIPVYMYINSNLVTLDKVALPWNRLVEIDWTVLDRNFDFRMSLAARRLLRTDIKPFSTFIKKTAVSPSSVITFEHIPDFLHVKSINFKITSRYKLHYPYIAELTKIEQLPLISQLNSDKIVGRTGKGLVRWTIEIVNDQSDECFKKNETLGAGQLAEWSVKDILGEEPNMAHLVEYVKTMLLLVERCSKVVEVNKKSILNELEQLDKQAATTDKNN</sequence>
<evidence type="ECO:0000313" key="3">
    <source>
        <dbReference type="EMBL" id="RHZ87457.1"/>
    </source>
</evidence>
<dbReference type="STRING" id="1348612.A0A397JIR5"/>
<evidence type="ECO:0000256" key="1">
    <source>
        <dbReference type="SAM" id="MobiDB-lite"/>
    </source>
</evidence>